<gene>
    <name evidence="3" type="ORF">HUG12_19860</name>
</gene>
<dbReference type="KEGG" id="halu:HUG12_19860"/>
<dbReference type="InterPro" id="IPR012340">
    <property type="entry name" value="NA-bd_OB-fold"/>
</dbReference>
<feature type="domain" description="ChsH2 rubredoxin-like zinc ribbon" evidence="2">
    <location>
        <begin position="7"/>
        <end position="29"/>
    </location>
</feature>
<dbReference type="EMBL" id="CP058579">
    <property type="protein sequence ID" value="QLG63854.1"/>
    <property type="molecule type" value="Genomic_DNA"/>
</dbReference>
<dbReference type="Pfam" id="PF01796">
    <property type="entry name" value="OB_ChsH2_C"/>
    <property type="match status" value="1"/>
</dbReference>
<evidence type="ECO:0000313" key="3">
    <source>
        <dbReference type="EMBL" id="QLG63854.1"/>
    </source>
</evidence>
<dbReference type="AlphaFoldDB" id="A0A7D5LDA2"/>
<evidence type="ECO:0000313" key="4">
    <source>
        <dbReference type="Proteomes" id="UP000509626"/>
    </source>
</evidence>
<dbReference type="RefSeq" id="WP_179270438.1">
    <property type="nucleotide sequence ID" value="NZ_CP058579.1"/>
</dbReference>
<dbReference type="Pfam" id="PF12172">
    <property type="entry name" value="zf-ChsH2"/>
    <property type="match status" value="1"/>
</dbReference>
<dbReference type="GeneID" id="56039765"/>
<dbReference type="InterPro" id="IPR022002">
    <property type="entry name" value="ChsH2_Znr"/>
</dbReference>
<sequence length="110" mass="11425">MTVAFECDDCGRRTFYAKRRCPDCGGDAWGEVDPGTGELLATTTVHVTPDGVREPNDIGLAAFPGGANVVAQLGADLAVGDAVRLAGDHELRRGEDGALRGGRLVAADSR</sequence>
<evidence type="ECO:0000259" key="1">
    <source>
        <dbReference type="Pfam" id="PF01796"/>
    </source>
</evidence>
<dbReference type="OrthoDB" id="9573at2157"/>
<name>A0A7D5LDA2_9EURY</name>
<dbReference type="InterPro" id="IPR052513">
    <property type="entry name" value="Thioester_dehydratase-like"/>
</dbReference>
<evidence type="ECO:0000259" key="2">
    <source>
        <dbReference type="Pfam" id="PF12172"/>
    </source>
</evidence>
<keyword evidence="4" id="KW-1185">Reference proteome</keyword>
<organism evidence="3 4">
    <name type="scientific">Halorarum salinum</name>
    <dbReference type="NCBI Taxonomy" id="2743089"/>
    <lineage>
        <taxon>Archaea</taxon>
        <taxon>Methanobacteriati</taxon>
        <taxon>Methanobacteriota</taxon>
        <taxon>Stenosarchaea group</taxon>
        <taxon>Halobacteria</taxon>
        <taxon>Halobacteriales</taxon>
        <taxon>Haloferacaceae</taxon>
        <taxon>Halorarum</taxon>
    </lineage>
</organism>
<dbReference type="Proteomes" id="UP000509626">
    <property type="component" value="Chromosome"/>
</dbReference>
<dbReference type="PANTHER" id="PTHR34075:SF5">
    <property type="entry name" value="BLR3430 PROTEIN"/>
    <property type="match status" value="1"/>
</dbReference>
<dbReference type="PANTHER" id="PTHR34075">
    <property type="entry name" value="BLR3430 PROTEIN"/>
    <property type="match status" value="1"/>
</dbReference>
<reference evidence="3 4" key="1">
    <citation type="submission" date="2020-06" db="EMBL/GenBank/DDBJ databases">
        <title>NJ-3-1, isolated from saline soil.</title>
        <authorList>
            <person name="Cui H.L."/>
            <person name="Shi X."/>
        </authorList>
    </citation>
    <scope>NUCLEOTIDE SEQUENCE [LARGE SCALE GENOMIC DNA]</scope>
    <source>
        <strain evidence="3 4">NJ-3-1</strain>
    </source>
</reference>
<dbReference type="SUPFAM" id="SSF50249">
    <property type="entry name" value="Nucleic acid-binding proteins"/>
    <property type="match status" value="1"/>
</dbReference>
<accession>A0A7D5LDA2</accession>
<dbReference type="InterPro" id="IPR002878">
    <property type="entry name" value="ChsH2_C"/>
</dbReference>
<proteinExistence type="predicted"/>
<protein>
    <submittedName>
        <fullName evidence="3">Uncharacterized protein</fullName>
    </submittedName>
</protein>
<feature type="domain" description="ChsH2 C-terminal OB-fold" evidence="1">
    <location>
        <begin position="34"/>
        <end position="86"/>
    </location>
</feature>